<dbReference type="CDD" id="cd02440">
    <property type="entry name" value="AdoMet_MTases"/>
    <property type="match status" value="1"/>
</dbReference>
<reference evidence="2" key="1">
    <citation type="submission" date="2022-10" db="EMBL/GenBank/DDBJ databases">
        <title>Determination and structural analysis of whole genome sequence of Sarocladium strictum F4-1.</title>
        <authorList>
            <person name="Hu L."/>
            <person name="Jiang Y."/>
        </authorList>
    </citation>
    <scope>NUCLEOTIDE SEQUENCE</scope>
    <source>
        <strain evidence="2">F4-1</strain>
    </source>
</reference>
<organism evidence="2 3">
    <name type="scientific">Sarocladium strictum</name>
    <name type="common">Black bundle disease fungus</name>
    <name type="synonym">Acremonium strictum</name>
    <dbReference type="NCBI Taxonomy" id="5046"/>
    <lineage>
        <taxon>Eukaryota</taxon>
        <taxon>Fungi</taxon>
        <taxon>Dikarya</taxon>
        <taxon>Ascomycota</taxon>
        <taxon>Pezizomycotina</taxon>
        <taxon>Sordariomycetes</taxon>
        <taxon>Hypocreomycetidae</taxon>
        <taxon>Hypocreales</taxon>
        <taxon>Sarocladiaceae</taxon>
        <taxon>Sarocladium</taxon>
    </lineage>
</organism>
<proteinExistence type="inferred from homology"/>
<comment type="similarity">
    <text evidence="1">Belongs to the methyltransferase superfamily. LaeA methyltransferase family.</text>
</comment>
<dbReference type="GO" id="GO:0008168">
    <property type="term" value="F:methyltransferase activity"/>
    <property type="evidence" value="ECO:0007669"/>
    <property type="project" value="TreeGrafter"/>
</dbReference>
<dbReference type="PANTHER" id="PTHR43591:SF10">
    <property type="entry name" value="ABC TRANSMEMBRANE TYPE-1 DOMAIN-CONTAINING PROTEIN-RELATED"/>
    <property type="match status" value="1"/>
</dbReference>
<gene>
    <name evidence="2" type="ORF">NLU13_9713</name>
</gene>
<dbReference type="Pfam" id="PF13489">
    <property type="entry name" value="Methyltransf_23"/>
    <property type="match status" value="1"/>
</dbReference>
<dbReference type="EMBL" id="JAPDFR010000009">
    <property type="protein sequence ID" value="KAK0383802.1"/>
    <property type="molecule type" value="Genomic_DNA"/>
</dbReference>
<evidence type="ECO:0008006" key="4">
    <source>
        <dbReference type="Google" id="ProtNLM"/>
    </source>
</evidence>
<dbReference type="PANTHER" id="PTHR43591">
    <property type="entry name" value="METHYLTRANSFERASE"/>
    <property type="match status" value="1"/>
</dbReference>
<dbReference type="InterPro" id="IPR029063">
    <property type="entry name" value="SAM-dependent_MTases_sf"/>
</dbReference>
<evidence type="ECO:0000313" key="2">
    <source>
        <dbReference type="EMBL" id="KAK0383802.1"/>
    </source>
</evidence>
<dbReference type="Gene3D" id="3.40.50.150">
    <property type="entry name" value="Vaccinia Virus protein VP39"/>
    <property type="match status" value="1"/>
</dbReference>
<keyword evidence="3" id="KW-1185">Reference proteome</keyword>
<protein>
    <recommendedName>
        <fullName evidence="4">S-adenosyl-L-methionine-dependent methyltransferase</fullName>
    </recommendedName>
</protein>
<dbReference type="AlphaFoldDB" id="A0AA39GCW6"/>
<comment type="caution">
    <text evidence="2">The sequence shown here is derived from an EMBL/GenBank/DDBJ whole genome shotgun (WGS) entry which is preliminary data.</text>
</comment>
<name>A0AA39GCW6_SARSR</name>
<sequence length="348" mass="39653">MSSEDLFEVDSQLGRGDIVVDDDNDSALGETWDDDDTKSLSSSVMKYKWEHGRRYHAYQDGSYWGPNDQRQLDAEDFVHSMFLTILDGRLYLAPIRKDPHAVLDVGAGTGIWTIEFAEQHPSAEVTGIDLSPIQPSIVPINVRFEVDDANLDWTYPFSHFDFVHTRMLTGCVPSWPDYYRKVRRHLKPGGWAEQVELSVRTLSDDGTITEDMPFTTWEKVFTVAGEATGKTFFACELAAGAMREAGLVNVKEIRLKLPVGRWPKDETLKMWGTWCRAFLTDAIEGFGLRMMTGVMGWSYEQTQIFFAEMRKHLLDPKIHGYVEMAVVYGQEPPEREEEEGYGTLEPEV</sequence>
<evidence type="ECO:0000256" key="1">
    <source>
        <dbReference type="ARBA" id="ARBA00038158"/>
    </source>
</evidence>
<dbReference type="SUPFAM" id="SSF53335">
    <property type="entry name" value="S-adenosyl-L-methionine-dependent methyltransferases"/>
    <property type="match status" value="1"/>
</dbReference>
<dbReference type="Proteomes" id="UP001175261">
    <property type="component" value="Unassembled WGS sequence"/>
</dbReference>
<evidence type="ECO:0000313" key="3">
    <source>
        <dbReference type="Proteomes" id="UP001175261"/>
    </source>
</evidence>
<accession>A0AA39GCW6</accession>